<reference evidence="2" key="1">
    <citation type="submission" date="2019-02" db="EMBL/GenBank/DDBJ databases">
        <authorList>
            <person name="Li S.-H."/>
        </authorList>
    </citation>
    <scope>NUCLEOTIDE SEQUENCE</scope>
    <source>
        <strain evidence="2">IMCC14734</strain>
    </source>
</reference>
<protein>
    <submittedName>
        <fullName evidence="2">SelT/SelW/SelH family protein</fullName>
    </submittedName>
</protein>
<dbReference type="SUPFAM" id="SSF52833">
    <property type="entry name" value="Thioredoxin-like"/>
    <property type="match status" value="1"/>
</dbReference>
<proteinExistence type="predicted"/>
<dbReference type="Gene3D" id="3.40.30.10">
    <property type="entry name" value="Glutaredoxin"/>
    <property type="match status" value="1"/>
</dbReference>
<dbReference type="EMBL" id="SHNN01000002">
    <property type="protein sequence ID" value="MCX2982020.1"/>
    <property type="molecule type" value="Genomic_DNA"/>
</dbReference>
<evidence type="ECO:0000256" key="1">
    <source>
        <dbReference type="ARBA" id="ARBA00023284"/>
    </source>
</evidence>
<dbReference type="Proteomes" id="UP001143362">
    <property type="component" value="Unassembled WGS sequence"/>
</dbReference>
<evidence type="ECO:0000313" key="3">
    <source>
        <dbReference type="Proteomes" id="UP001143362"/>
    </source>
</evidence>
<keyword evidence="3" id="KW-1185">Reference proteome</keyword>
<sequence>MAATIETALGVSSELIPKGRGIFDVEVDGRLVYSKFETGVFPDNEQLVAKLLPNHGKLAN</sequence>
<comment type="caution">
    <text evidence="2">The sequence shown here is derived from an EMBL/GenBank/DDBJ whole genome shotgun (WGS) entry which is preliminary data.</text>
</comment>
<evidence type="ECO:0000313" key="2">
    <source>
        <dbReference type="EMBL" id="MCX2982020.1"/>
    </source>
</evidence>
<keyword evidence="1" id="KW-0676">Redox-active center</keyword>
<organism evidence="2 3">
    <name type="scientific">Candidatus Litorirhabdus singularis</name>
    <dbReference type="NCBI Taxonomy" id="2518993"/>
    <lineage>
        <taxon>Bacteria</taxon>
        <taxon>Pseudomonadati</taxon>
        <taxon>Pseudomonadota</taxon>
        <taxon>Gammaproteobacteria</taxon>
        <taxon>Cellvibrionales</taxon>
        <taxon>Halieaceae</taxon>
        <taxon>Candidatus Litorirhabdus</taxon>
    </lineage>
</organism>
<gene>
    <name evidence="2" type="ORF">EYC98_14245</name>
</gene>
<name>A0ABT3TIH9_9GAMM</name>
<accession>A0ABT3TIH9</accession>
<dbReference type="Pfam" id="PF10262">
    <property type="entry name" value="Rdx"/>
    <property type="match status" value="1"/>
</dbReference>
<dbReference type="NCBIfam" id="TIGR02174">
    <property type="entry name" value="CXXU_selWTH"/>
    <property type="match status" value="1"/>
</dbReference>
<dbReference type="InterPro" id="IPR036249">
    <property type="entry name" value="Thioredoxin-like_sf"/>
</dbReference>
<dbReference type="InterPro" id="IPR011893">
    <property type="entry name" value="Selenoprotein_Rdx-typ"/>
</dbReference>